<sequence length="434" mass="51051">MDKQKLISFLFDFAGMDLDKLLEGLGIDEKLERQKIQNVANDFEKYILERHGENPSYEDIAKFWKENQVSEELIKIRYNWNSKYKDYEEFKNHLKTMISSQDFDHVLFFELMDEFEKCLSDTIRNLSTLSKSDVAQHKKLHEDTRDEIASLSEQSSKQHQELLEVIKQVQSPDISDFDWYFEAVELDGRSVDCYELKSQYKDLVLKDVKFWYVNKLWKEALKGEIDRALTWIGFIEDDIKIIDEFSEMDMLKTLGDEYVTLYQKYNYQTMKACFERLNFREHYLKSKAIFEDLFSDGTSYKWIVTNKAEIGDIKVGGKLSNTDVEGFKKFYTLDGVGGPAQLVNDFFYEGKSLLVIEGTYKSNKIYTVFKFTTLGQANTRNLIPSRGEPLSDEDDEIIELIENSIKKGLSYDLDDFITYSHLSNMKRYFIEPLD</sequence>
<evidence type="ECO:0000313" key="2">
    <source>
        <dbReference type="Proteomes" id="UP000272687"/>
    </source>
</evidence>
<accession>A0A428C1K5</accession>
<evidence type="ECO:0000313" key="1">
    <source>
        <dbReference type="EMBL" id="RSI71669.1"/>
    </source>
</evidence>
<reference evidence="1 2" key="1">
    <citation type="submission" date="2018-11" db="EMBL/GenBank/DDBJ databases">
        <title>Species Designations Belie Phenotypic and Genotypic Heterogeneity in Oral Streptococci.</title>
        <authorList>
            <person name="Velsko I."/>
        </authorList>
    </citation>
    <scope>NUCLEOTIDE SEQUENCE [LARGE SCALE GENOMIC DNA]</scope>
    <source>
        <strain evidence="1 2">BCC50</strain>
    </source>
</reference>
<name>A0A428C1K5_STROR</name>
<organism evidence="1 2">
    <name type="scientific">Streptococcus oralis</name>
    <dbReference type="NCBI Taxonomy" id="1303"/>
    <lineage>
        <taxon>Bacteria</taxon>
        <taxon>Bacillati</taxon>
        <taxon>Bacillota</taxon>
        <taxon>Bacilli</taxon>
        <taxon>Lactobacillales</taxon>
        <taxon>Streptococcaceae</taxon>
        <taxon>Streptococcus</taxon>
    </lineage>
</organism>
<proteinExistence type="predicted"/>
<dbReference type="RefSeq" id="WP_125413141.1">
    <property type="nucleotide sequence ID" value="NZ_JAJCHV010000001.1"/>
</dbReference>
<dbReference type="AlphaFoldDB" id="A0A428C1K5"/>
<gene>
    <name evidence="1" type="ORF">D8860_02990</name>
</gene>
<comment type="caution">
    <text evidence="1">The sequence shown here is derived from an EMBL/GenBank/DDBJ whole genome shotgun (WGS) entry which is preliminary data.</text>
</comment>
<dbReference type="EMBL" id="RJNM01000003">
    <property type="protein sequence ID" value="RSI71669.1"/>
    <property type="molecule type" value="Genomic_DNA"/>
</dbReference>
<protein>
    <submittedName>
        <fullName evidence="1">Uncharacterized protein</fullName>
    </submittedName>
</protein>
<dbReference type="Proteomes" id="UP000272687">
    <property type="component" value="Unassembled WGS sequence"/>
</dbReference>